<dbReference type="Gene3D" id="2.30.110.10">
    <property type="entry name" value="Electron Transport, Fmn-binding Protein, Chain A"/>
    <property type="match status" value="1"/>
</dbReference>
<dbReference type="RefSeq" id="WP_105069706.1">
    <property type="nucleotide sequence ID" value="NZ_MTPW01000001.1"/>
</dbReference>
<dbReference type="EMBL" id="MTPW01000001">
    <property type="protein sequence ID" value="PQJ30517.1"/>
    <property type="molecule type" value="Genomic_DNA"/>
</dbReference>
<evidence type="ECO:0000256" key="4">
    <source>
        <dbReference type="ARBA" id="ARBA00023002"/>
    </source>
</evidence>
<dbReference type="SUPFAM" id="SSF50475">
    <property type="entry name" value="FMN-binding split barrel"/>
    <property type="match status" value="1"/>
</dbReference>
<dbReference type="InterPro" id="IPR024624">
    <property type="entry name" value="Pyridox_Oxase_Alr4036_FMN-bd"/>
</dbReference>
<evidence type="ECO:0000313" key="7">
    <source>
        <dbReference type="Proteomes" id="UP000239747"/>
    </source>
</evidence>
<sequence>MLDNFFKELVVEFKSCLSKNKHPFKYMTLSTIDKDLRPQSRMVVLREVNDNLDCIIFTDSRTDKVKQIENNCHACILAYHPKKLLQLKLNGKLYPIEDPVEIKRLFQKVGEKALKDYTTLSSPGTPIATPDHVDYGERSQNHFLALKFVPDQWEALKLKRPHHLRAIFFKHNDWKGQWLVP</sequence>
<evidence type="ECO:0000313" key="6">
    <source>
        <dbReference type="EMBL" id="PQJ30517.1"/>
    </source>
</evidence>
<feature type="domain" description="Pyridoxamine 5'-phosphate oxidase Alr4036 family FMN-binding" evidence="5">
    <location>
        <begin position="13"/>
        <end position="94"/>
    </location>
</feature>
<dbReference type="InterPro" id="IPR012349">
    <property type="entry name" value="Split_barrel_FMN-bd"/>
</dbReference>
<comment type="caution">
    <text evidence="6">The sequence shown here is derived from an EMBL/GenBank/DDBJ whole genome shotgun (WGS) entry which is preliminary data.</text>
</comment>
<comment type="cofactor">
    <cofactor evidence="1">
        <name>FMN</name>
        <dbReference type="ChEBI" id="CHEBI:58210"/>
    </cofactor>
</comment>
<dbReference type="PANTHER" id="PTHR10851">
    <property type="entry name" value="PYRIDOXINE-5-PHOSPHATE OXIDASE"/>
    <property type="match status" value="1"/>
</dbReference>
<organism evidence="6 7">
    <name type="scientific">Nonlabens arenilitoris</name>
    <dbReference type="NCBI Taxonomy" id="1217969"/>
    <lineage>
        <taxon>Bacteria</taxon>
        <taxon>Pseudomonadati</taxon>
        <taxon>Bacteroidota</taxon>
        <taxon>Flavobacteriia</taxon>
        <taxon>Flavobacteriales</taxon>
        <taxon>Flavobacteriaceae</taxon>
        <taxon>Nonlabens</taxon>
    </lineage>
</organism>
<reference evidence="6 7" key="1">
    <citation type="submission" date="2017-01" db="EMBL/GenBank/DDBJ databases">
        <title>Trade-off between light-utilization and light-protection in marine flavobacteria.</title>
        <authorList>
            <person name="Kumagai Y."/>
            <person name="Yoshizawa S."/>
            <person name="Kogure K."/>
            <person name="Iwasaki W."/>
        </authorList>
    </citation>
    <scope>NUCLEOTIDE SEQUENCE [LARGE SCALE GENOMIC DNA]</scope>
    <source>
        <strain evidence="6 7">KCTC 32109</strain>
    </source>
</reference>
<name>A0A2S7U7I5_9FLAO</name>
<dbReference type="AlphaFoldDB" id="A0A2S7U7I5"/>
<keyword evidence="4" id="KW-0560">Oxidoreductase</keyword>
<protein>
    <recommendedName>
        <fullName evidence="5">Pyridoxamine 5'-phosphate oxidase Alr4036 family FMN-binding domain-containing protein</fullName>
    </recommendedName>
</protein>
<dbReference type="Pfam" id="PF12766">
    <property type="entry name" value="Pyridox_oxase_2"/>
    <property type="match status" value="1"/>
</dbReference>
<proteinExistence type="predicted"/>
<gene>
    <name evidence="6" type="ORF">BST92_00540</name>
</gene>
<keyword evidence="7" id="KW-1185">Reference proteome</keyword>
<dbReference type="OrthoDB" id="1493996at2"/>
<evidence type="ECO:0000256" key="2">
    <source>
        <dbReference type="ARBA" id="ARBA00022630"/>
    </source>
</evidence>
<evidence type="ECO:0000256" key="1">
    <source>
        <dbReference type="ARBA" id="ARBA00001917"/>
    </source>
</evidence>
<dbReference type="InterPro" id="IPR000659">
    <property type="entry name" value="Pyridox_Oxase"/>
</dbReference>
<dbReference type="GO" id="GO:0004733">
    <property type="term" value="F:pyridoxamine phosphate oxidase activity"/>
    <property type="evidence" value="ECO:0007669"/>
    <property type="project" value="InterPro"/>
</dbReference>
<dbReference type="Proteomes" id="UP000239747">
    <property type="component" value="Unassembled WGS sequence"/>
</dbReference>
<evidence type="ECO:0000259" key="5">
    <source>
        <dbReference type="Pfam" id="PF12766"/>
    </source>
</evidence>
<dbReference type="GO" id="GO:0010181">
    <property type="term" value="F:FMN binding"/>
    <property type="evidence" value="ECO:0007669"/>
    <property type="project" value="InterPro"/>
</dbReference>
<keyword evidence="2" id="KW-0285">Flavoprotein</keyword>
<dbReference type="GO" id="GO:0008615">
    <property type="term" value="P:pyridoxine biosynthetic process"/>
    <property type="evidence" value="ECO:0007669"/>
    <property type="project" value="InterPro"/>
</dbReference>
<dbReference type="PANTHER" id="PTHR10851:SF3">
    <property type="entry name" value="PYRIDOXINE_PYRIDOXAMINE 5'-PHOSPHATE OXIDASE 2"/>
    <property type="match status" value="1"/>
</dbReference>
<evidence type="ECO:0000256" key="3">
    <source>
        <dbReference type="ARBA" id="ARBA00022643"/>
    </source>
</evidence>
<accession>A0A2S7U7I5</accession>
<keyword evidence="3" id="KW-0288">FMN</keyword>